<proteinExistence type="predicted"/>
<keyword evidence="1" id="KW-0732">Signal</keyword>
<evidence type="ECO:0000313" key="3">
    <source>
        <dbReference type="Proteomes" id="UP000176445"/>
    </source>
</evidence>
<feature type="signal peptide" evidence="1">
    <location>
        <begin position="1"/>
        <end position="32"/>
    </location>
</feature>
<protein>
    <submittedName>
        <fullName evidence="2">Uncharacterized protein</fullName>
    </submittedName>
</protein>
<name>A0A1F6CTC8_9BACT</name>
<accession>A0A1F6CTC8</accession>
<evidence type="ECO:0000256" key="1">
    <source>
        <dbReference type="SAM" id="SignalP"/>
    </source>
</evidence>
<reference evidence="2 3" key="1">
    <citation type="journal article" date="2016" name="Nat. Commun.">
        <title>Thousands of microbial genomes shed light on interconnected biogeochemical processes in an aquifer system.</title>
        <authorList>
            <person name="Anantharaman K."/>
            <person name="Brown C.T."/>
            <person name="Hug L.A."/>
            <person name="Sharon I."/>
            <person name="Castelle C.J."/>
            <person name="Probst A.J."/>
            <person name="Thomas B.C."/>
            <person name="Singh A."/>
            <person name="Wilkins M.J."/>
            <person name="Karaoz U."/>
            <person name="Brodie E.L."/>
            <person name="Williams K.H."/>
            <person name="Hubbard S.S."/>
            <person name="Banfield J.F."/>
        </authorList>
    </citation>
    <scope>NUCLEOTIDE SEQUENCE [LARGE SCALE GENOMIC DNA]</scope>
</reference>
<dbReference type="InterPro" id="IPR006311">
    <property type="entry name" value="TAT_signal"/>
</dbReference>
<dbReference type="PROSITE" id="PS51318">
    <property type="entry name" value="TAT"/>
    <property type="match status" value="1"/>
</dbReference>
<dbReference type="EMBL" id="MFKW01000001">
    <property type="protein sequence ID" value="OGG52142.1"/>
    <property type="molecule type" value="Genomic_DNA"/>
</dbReference>
<comment type="caution">
    <text evidence="2">The sequence shown here is derived from an EMBL/GenBank/DDBJ whole genome shotgun (WGS) entry which is preliminary data.</text>
</comment>
<organism evidence="2 3">
    <name type="scientific">Candidatus Kaiserbacteria bacterium RIFCSPHIGHO2_01_FULL_54_36b</name>
    <dbReference type="NCBI Taxonomy" id="1798483"/>
    <lineage>
        <taxon>Bacteria</taxon>
        <taxon>Candidatus Kaiseribacteriota</taxon>
    </lineage>
</organism>
<sequence>MSKTRYKWLLTGGAAAVSVSMAVSMLPALLHAQATVTPVDEAVEEENVVALPTDKPLIRRAKLKRAWVVFHQVDDDKVYAIKKAGTKHEIQTVKFFSAFNSNYLVKLVKPGRLDNFPTGEPITSIDGLNPSDYRKHAARHRLVKVRNSKAVWLLTPDGKRRVIAAEGVFHRFGWEFRDVEEVTDAELGNYTESDSVTDETVFDEDIDVSATHERRLREDVTSRLKLRAKKETRKRLIKAIGKPDIYILDARGLRHKIRDLASLRRHNLNIDDTTEISTEEIEALPEGDEITTEATSVDLNTVVE</sequence>
<dbReference type="AlphaFoldDB" id="A0A1F6CTC8"/>
<evidence type="ECO:0000313" key="2">
    <source>
        <dbReference type="EMBL" id="OGG52142.1"/>
    </source>
</evidence>
<dbReference type="Proteomes" id="UP000176445">
    <property type="component" value="Unassembled WGS sequence"/>
</dbReference>
<feature type="chain" id="PRO_5009523545" evidence="1">
    <location>
        <begin position="33"/>
        <end position="304"/>
    </location>
</feature>
<gene>
    <name evidence="2" type="ORF">A2704_02030</name>
</gene>